<protein>
    <submittedName>
        <fullName evidence="1">Uncharacterized protein</fullName>
    </submittedName>
</protein>
<dbReference type="RefSeq" id="WP_090719095.1">
    <property type="nucleotide sequence ID" value="NZ_CBCSKY010000054.1"/>
</dbReference>
<dbReference type="AlphaFoldDB" id="A0A1G9DZI3"/>
<dbReference type="OrthoDB" id="2665007at2"/>
<evidence type="ECO:0000313" key="2">
    <source>
        <dbReference type="Proteomes" id="UP000199050"/>
    </source>
</evidence>
<sequence length="148" mass="16815">MTSLIRFIETGTLGEITIGMERKALERLLGKPQAISLSKKPTIVKYGSLQFSFTSDKTTEKLVSIHIYFDEVMEIPEQLLLEGWLPNKSTSLKEFVGETEISNVRFIEDKKHTIKNLQIGLKSEANVIIIFILEEGIEKLNSIHLSKH</sequence>
<name>A0A1G9DZI3_9BACL</name>
<keyword evidence="2" id="KW-1185">Reference proteome</keyword>
<reference evidence="2" key="1">
    <citation type="submission" date="2016-10" db="EMBL/GenBank/DDBJ databases">
        <authorList>
            <person name="Varghese N."/>
            <person name="Submissions S."/>
        </authorList>
    </citation>
    <scope>NUCLEOTIDE SEQUENCE [LARGE SCALE GENOMIC DNA]</scope>
    <source>
        <strain evidence="2">CGMCC 1.11012</strain>
    </source>
</reference>
<gene>
    <name evidence="1" type="ORF">SAMN05216192_15040</name>
</gene>
<organism evidence="1 2">
    <name type="scientific">Paenibacillus typhae</name>
    <dbReference type="NCBI Taxonomy" id="1174501"/>
    <lineage>
        <taxon>Bacteria</taxon>
        <taxon>Bacillati</taxon>
        <taxon>Bacillota</taxon>
        <taxon>Bacilli</taxon>
        <taxon>Bacillales</taxon>
        <taxon>Paenibacillaceae</taxon>
        <taxon>Paenibacillus</taxon>
    </lineage>
</organism>
<proteinExistence type="predicted"/>
<accession>A0A1G9DZI3</accession>
<dbReference type="EMBL" id="FNDX01000050">
    <property type="protein sequence ID" value="SDK69273.1"/>
    <property type="molecule type" value="Genomic_DNA"/>
</dbReference>
<evidence type="ECO:0000313" key="1">
    <source>
        <dbReference type="EMBL" id="SDK69273.1"/>
    </source>
</evidence>
<dbReference type="Proteomes" id="UP000199050">
    <property type="component" value="Unassembled WGS sequence"/>
</dbReference>